<accession>A0A4R6RBP6</accession>
<dbReference type="OrthoDB" id="425753at2"/>
<dbReference type="PANTHER" id="PTHR34235">
    <property type="entry name" value="SLR1203 PROTEIN-RELATED"/>
    <property type="match status" value="1"/>
</dbReference>
<evidence type="ECO:0000313" key="2">
    <source>
        <dbReference type="Proteomes" id="UP000294547"/>
    </source>
</evidence>
<organism evidence="1 2">
    <name type="scientific">Oharaeibacter diazotrophicus</name>
    <dbReference type="NCBI Taxonomy" id="1920512"/>
    <lineage>
        <taxon>Bacteria</taxon>
        <taxon>Pseudomonadati</taxon>
        <taxon>Pseudomonadota</taxon>
        <taxon>Alphaproteobacteria</taxon>
        <taxon>Hyphomicrobiales</taxon>
        <taxon>Pleomorphomonadaceae</taxon>
        <taxon>Oharaeibacter</taxon>
    </lineage>
</organism>
<name>A0A4R6RBP6_9HYPH</name>
<proteinExistence type="predicted"/>
<reference evidence="1 2" key="1">
    <citation type="submission" date="2019-03" db="EMBL/GenBank/DDBJ databases">
        <title>Genomic Encyclopedia of Type Strains, Phase IV (KMG-IV): sequencing the most valuable type-strain genomes for metagenomic binning, comparative biology and taxonomic classification.</title>
        <authorList>
            <person name="Goeker M."/>
        </authorList>
    </citation>
    <scope>NUCLEOTIDE SEQUENCE [LARGE SCALE GENOMIC DNA]</scope>
    <source>
        <strain evidence="1 2">DSM 102969</strain>
    </source>
</reference>
<gene>
    <name evidence="1" type="ORF">EDD54_3451</name>
</gene>
<dbReference type="EMBL" id="SNXY01000009">
    <property type="protein sequence ID" value="TDP83489.1"/>
    <property type="molecule type" value="Genomic_DNA"/>
</dbReference>
<keyword evidence="2" id="KW-1185">Reference proteome</keyword>
<comment type="caution">
    <text evidence="1">The sequence shown here is derived from an EMBL/GenBank/DDBJ whole genome shotgun (WGS) entry which is preliminary data.</text>
</comment>
<protein>
    <submittedName>
        <fullName evidence="1">Uncharacterized protein DUF29</fullName>
    </submittedName>
</protein>
<evidence type="ECO:0000313" key="1">
    <source>
        <dbReference type="EMBL" id="TDP83489.1"/>
    </source>
</evidence>
<dbReference type="InterPro" id="IPR002636">
    <property type="entry name" value="DUF29"/>
</dbReference>
<sequence length="154" mass="17886">MGRAKEKPLFAEQTDYEDDFFQWCFEQADLLRKRRFDEVDLPNVIEELESMGNEQLHALRSSYRLLIAHLLKWRFQPEKRTASWQVTIGRERDNVADREADNPSLAVKAAAIVAYVYPRAVREAAAETGLPRSTFPVACPWSLDQLRDDDFLPE</sequence>
<dbReference type="Pfam" id="PF01724">
    <property type="entry name" value="DUF29"/>
    <property type="match status" value="1"/>
</dbReference>
<dbReference type="Proteomes" id="UP000294547">
    <property type="component" value="Unassembled WGS sequence"/>
</dbReference>
<dbReference type="RefSeq" id="WP_126538477.1">
    <property type="nucleotide sequence ID" value="NZ_BSPM01000009.1"/>
</dbReference>
<dbReference type="AlphaFoldDB" id="A0A4R6RBP6"/>
<dbReference type="Gene3D" id="1.20.1220.20">
    <property type="entry name" value="Uncharcterised protein PF01724"/>
    <property type="match status" value="1"/>
</dbReference>